<dbReference type="GO" id="GO:0003676">
    <property type="term" value="F:nucleic acid binding"/>
    <property type="evidence" value="ECO:0007669"/>
    <property type="project" value="InterPro"/>
</dbReference>
<dbReference type="RefSeq" id="WP_279834853.1">
    <property type="nucleotide sequence ID" value="NZ_JARVWT010000006.1"/>
</dbReference>
<dbReference type="GO" id="GO:0008168">
    <property type="term" value="F:methyltransferase activity"/>
    <property type="evidence" value="ECO:0007669"/>
    <property type="project" value="InterPro"/>
</dbReference>
<comment type="caution">
    <text evidence="2">The sequence shown here is derived from an EMBL/GenBank/DDBJ whole genome shotgun (WGS) entry which is preliminary data.</text>
</comment>
<evidence type="ECO:0000313" key="3">
    <source>
        <dbReference type="Proteomes" id="UP001229409"/>
    </source>
</evidence>
<protein>
    <submittedName>
        <fullName evidence="2">DUF4942 domain-containing protein</fullName>
    </submittedName>
</protein>
<evidence type="ECO:0000313" key="2">
    <source>
        <dbReference type="EMBL" id="MDH2332483.1"/>
    </source>
</evidence>
<sequence>MIYTDNKDFYPTPRDLFDRLVGRNRISGRILEPSAGKGDMIRHTREKFRHGSTFKIDAIENDHRLVSALVGEGISVVWDDFLTYETYKEYDFIIMNPPFSNGVDHVIKALEIAENQLTHCEIFAILNKETIDNAFSTKRQELLRKLSEYGAEVRYESGAFSQAERKTDVEVALVHIKVEKVNAGKSIYDSIPFFSASKRKEVVEEVGAALSTYVKPFELQAKMNDIQRLVIEYETACQLAKDTYKAIRAKASFFGYIAQVNKGERSSRLSMVTPYNKEFTGNDLREELDRLRSGYWELILETDEFRKMLTNEAVQKLNRQIEAASDMEINLVNIRMLLMALVANQREILTDSIVSIFQKITDRHMTSYSSNVHYYNGWKTNSSYKINKKIVIPIKYSPFESWDFKEDYSRINTGVRMWVDDIVKAFQLIDPNVSGEFTALSSQEFENECLRFKMFAKGTIHVWFKDERLLAKLNYICGSHFGWIPSEGEQRENPEAREWVAREFGDMGDVGLLQMEAAA</sequence>
<dbReference type="InterPro" id="IPR031339">
    <property type="entry name" value="DUF4942"/>
</dbReference>
<dbReference type="InterPro" id="IPR029063">
    <property type="entry name" value="SAM-dependent_MTases_sf"/>
</dbReference>
<accession>A0AAP3ZZR3</accession>
<dbReference type="AlphaFoldDB" id="A0AAP3ZZR3"/>
<dbReference type="SUPFAM" id="SSF53335">
    <property type="entry name" value="S-adenosyl-L-methionine-dependent methyltransferases"/>
    <property type="match status" value="1"/>
</dbReference>
<feature type="domain" description="DUF4942" evidence="1">
    <location>
        <begin position="290"/>
        <end position="482"/>
    </location>
</feature>
<dbReference type="Gene3D" id="3.40.50.150">
    <property type="entry name" value="Vaccinia Virus protein VP39"/>
    <property type="match status" value="1"/>
</dbReference>
<proteinExistence type="predicted"/>
<name>A0AAP3ZZR3_PAEPO</name>
<gene>
    <name evidence="2" type="ORF">QDS18_16610</name>
</gene>
<dbReference type="InterPro" id="IPR002052">
    <property type="entry name" value="DNA_methylase_N6_adenine_CS"/>
</dbReference>
<dbReference type="PROSITE" id="PS00092">
    <property type="entry name" value="N6_MTASE"/>
    <property type="match status" value="1"/>
</dbReference>
<reference evidence="2" key="1">
    <citation type="submission" date="2023-04" db="EMBL/GenBank/DDBJ databases">
        <title>Uncovering the Secrets of Slow-Growing Bacteria in Tropical Savanna Soil through Cultivation and Genomic Analysis.</title>
        <authorList>
            <person name="Goncalves O.S."/>
            <person name="Santana M.F."/>
        </authorList>
    </citation>
    <scope>NUCLEOTIDE SEQUENCE</scope>
    <source>
        <strain evidence="2">ANTI</strain>
    </source>
</reference>
<dbReference type="EMBL" id="JARVWT010000006">
    <property type="protein sequence ID" value="MDH2332483.1"/>
    <property type="molecule type" value="Genomic_DNA"/>
</dbReference>
<dbReference type="Proteomes" id="UP001229409">
    <property type="component" value="Unassembled WGS sequence"/>
</dbReference>
<evidence type="ECO:0000259" key="1">
    <source>
        <dbReference type="Pfam" id="PF13708"/>
    </source>
</evidence>
<dbReference type="GO" id="GO:0032259">
    <property type="term" value="P:methylation"/>
    <property type="evidence" value="ECO:0007669"/>
    <property type="project" value="InterPro"/>
</dbReference>
<organism evidence="2 3">
    <name type="scientific">Paenibacillus polymyxa</name>
    <name type="common">Bacillus polymyxa</name>
    <dbReference type="NCBI Taxonomy" id="1406"/>
    <lineage>
        <taxon>Bacteria</taxon>
        <taxon>Bacillati</taxon>
        <taxon>Bacillota</taxon>
        <taxon>Bacilli</taxon>
        <taxon>Bacillales</taxon>
        <taxon>Paenibacillaceae</taxon>
        <taxon>Paenibacillus</taxon>
    </lineage>
</organism>
<dbReference type="Pfam" id="PF13708">
    <property type="entry name" value="DUF4942"/>
    <property type="match status" value="1"/>
</dbReference>